<dbReference type="PANTHER" id="PTHR11851">
    <property type="entry name" value="METALLOPROTEASE"/>
    <property type="match status" value="1"/>
</dbReference>
<dbReference type="Proteomes" id="UP000266568">
    <property type="component" value="Unassembled WGS sequence"/>
</dbReference>
<evidence type="ECO:0000259" key="5">
    <source>
        <dbReference type="Pfam" id="PF05193"/>
    </source>
</evidence>
<dbReference type="InterPro" id="IPR050361">
    <property type="entry name" value="MPP/UQCRC_Complex"/>
</dbReference>
<dbReference type="PANTHER" id="PTHR11851:SF49">
    <property type="entry name" value="MITOCHONDRIAL-PROCESSING PEPTIDASE SUBUNIT ALPHA"/>
    <property type="match status" value="1"/>
</dbReference>
<reference evidence="6 7" key="1">
    <citation type="submission" date="2018-08" db="EMBL/GenBank/DDBJ databases">
        <title>Genomic Encyclopedia of Type Strains, Phase IV (KMG-IV): sequencing the most valuable type-strain genomes for metagenomic binning, comparative biology and taxonomic classification.</title>
        <authorList>
            <person name="Goeker M."/>
        </authorList>
    </citation>
    <scope>NUCLEOTIDE SEQUENCE [LARGE SCALE GENOMIC DNA]</scope>
    <source>
        <strain evidence="6 7">DSM 25527</strain>
    </source>
</reference>
<organism evidence="6 7">
    <name type="scientific">Hephaestia caeni</name>
    <dbReference type="NCBI Taxonomy" id="645617"/>
    <lineage>
        <taxon>Bacteria</taxon>
        <taxon>Pseudomonadati</taxon>
        <taxon>Pseudomonadota</taxon>
        <taxon>Alphaproteobacteria</taxon>
        <taxon>Sphingomonadales</taxon>
        <taxon>Sphingomonadaceae</taxon>
        <taxon>Hephaestia</taxon>
    </lineage>
</organism>
<keyword evidence="3" id="KW-0732">Signal</keyword>
<dbReference type="AlphaFoldDB" id="A0A397NSW2"/>
<sequence>MLFRAALLLGAAVLPLSAFAQASPQAAAPAAASVKPIAFTERTLANGLRVYAIHDPATANVSVNVWYDVGSKDDPKGRSGFAHMFEHLMFKATRNLVPEQMDRLTEDVGGYNNASTADDYTNYFEVVPANHLQRLLFAEADRMASLVVEPKSFASERDVVKEELRLRVLAQPYGKLFYLYFPEISYTNHPYARPGIGSIADLEAASIDDVRAFHATYYRPDNAILVVAGNFDPAQLDRWVDQYFAPIAKPDRPIPRVAVTEPIRTKAVRYTVYEPNTPLPAVLISYPLPPDNSPDTPALTVLDAILSKGESSRLYHDLVYRDQLAQSAETYLDTKQQGGALAIYAIMASGKEAADGEAALRKEVARLRDAPVTAAELAEARNEILTATIQNRETAAGKANVLASSVIIDGDPRAADKQLAAIAQVTAADVQRVAQKYLTEAQSAAIRYLPAESAAAGAKGDTVSVPATVVTAPLAAPAGIKIVTPAPEGERVLPPPPGKPVAVTIPTPVAVTLANGMRVVTVAKHDLPLVTATVVSERGGALDPVGRAGLASLTAGLMTKGTATRSATDIASQIESLGGAIASSADWDGSSVTVTIKSDQLAPALGILADVTRNPAFAADEIDRARAQAIDAANVQMTDPMALAGMVADRAIFGAQPYGHVLEGTPASLAALKRGDITAAYARSWQPGDVTLVMVGDITPAAAKALAEQQFGTWKAAPTAEAAAARATAAPAPRVIAVDLPDAGQAGIVVGRPAIARNDSRFYAAQVANATLGVGFSSRLNQEIRIKRGLSYGAGSQMPGRRDVGPFKAATQTKNPSAAEVVSLIVAEMAKLGAAPAPAAELDTRKAVLVGGFGRAVETTDGIAGILGDFIEEGVPLSELKTYSSDITGVSPKAVQAAARLFDPKGASIVVVGDSKQFIDDLRKTYPDLELIPSSALDLDAAVLK</sequence>
<keyword evidence="2" id="KW-0378">Hydrolase</keyword>
<dbReference type="SUPFAM" id="SSF63411">
    <property type="entry name" value="LuxS/MPP-like metallohydrolase"/>
    <property type="match status" value="4"/>
</dbReference>
<dbReference type="EMBL" id="QXDC01000004">
    <property type="protein sequence ID" value="RIA37815.1"/>
    <property type="molecule type" value="Genomic_DNA"/>
</dbReference>
<comment type="caution">
    <text evidence="6">The sequence shown here is derived from an EMBL/GenBank/DDBJ whole genome shotgun (WGS) entry which is preliminary data.</text>
</comment>
<gene>
    <name evidence="6" type="ORF">DFR49_3703</name>
</gene>
<dbReference type="RefSeq" id="WP_119037071.1">
    <property type="nucleotide sequence ID" value="NZ_QXDC01000004.1"/>
</dbReference>
<feature type="domain" description="Peptidase M16 C-terminal" evidence="5">
    <location>
        <begin position="206"/>
        <end position="383"/>
    </location>
</feature>
<dbReference type="Pfam" id="PF05193">
    <property type="entry name" value="Peptidase_M16_C"/>
    <property type="match status" value="2"/>
</dbReference>
<dbReference type="GO" id="GO:0006508">
    <property type="term" value="P:proteolysis"/>
    <property type="evidence" value="ECO:0007669"/>
    <property type="project" value="UniProtKB-KW"/>
</dbReference>
<evidence type="ECO:0000259" key="4">
    <source>
        <dbReference type="Pfam" id="PF00675"/>
    </source>
</evidence>
<proteinExistence type="inferred from homology"/>
<accession>A0A397NSW2</accession>
<comment type="similarity">
    <text evidence="1">Belongs to the peptidase M16 family.</text>
</comment>
<dbReference type="GO" id="GO:0008237">
    <property type="term" value="F:metallopeptidase activity"/>
    <property type="evidence" value="ECO:0007669"/>
    <property type="project" value="UniProtKB-KW"/>
</dbReference>
<protein>
    <submittedName>
        <fullName evidence="6">Zinc protease</fullName>
    </submittedName>
</protein>
<name>A0A397NSW2_9SPHN</name>
<dbReference type="InterPro" id="IPR007863">
    <property type="entry name" value="Peptidase_M16_C"/>
</dbReference>
<keyword evidence="2" id="KW-0482">Metalloprotease</keyword>
<evidence type="ECO:0000256" key="2">
    <source>
        <dbReference type="ARBA" id="ARBA00023049"/>
    </source>
</evidence>
<evidence type="ECO:0000256" key="1">
    <source>
        <dbReference type="ARBA" id="ARBA00007261"/>
    </source>
</evidence>
<keyword evidence="6" id="KW-0645">Protease</keyword>
<evidence type="ECO:0000313" key="7">
    <source>
        <dbReference type="Proteomes" id="UP000266568"/>
    </source>
</evidence>
<dbReference type="OrthoDB" id="9811314at2"/>
<dbReference type="GO" id="GO:0046872">
    <property type="term" value="F:metal ion binding"/>
    <property type="evidence" value="ECO:0007669"/>
    <property type="project" value="InterPro"/>
</dbReference>
<evidence type="ECO:0000256" key="3">
    <source>
        <dbReference type="SAM" id="SignalP"/>
    </source>
</evidence>
<evidence type="ECO:0000313" key="6">
    <source>
        <dbReference type="EMBL" id="RIA37815.1"/>
    </source>
</evidence>
<feature type="domain" description="Peptidase M16 N-terminal" evidence="4">
    <location>
        <begin position="518"/>
        <end position="640"/>
    </location>
</feature>
<feature type="signal peptide" evidence="3">
    <location>
        <begin position="1"/>
        <end position="20"/>
    </location>
</feature>
<keyword evidence="7" id="KW-1185">Reference proteome</keyword>
<feature type="chain" id="PRO_5017308865" evidence="3">
    <location>
        <begin position="21"/>
        <end position="945"/>
    </location>
</feature>
<dbReference type="InterPro" id="IPR011249">
    <property type="entry name" value="Metalloenz_LuxS/M16"/>
</dbReference>
<dbReference type="Gene3D" id="3.30.830.10">
    <property type="entry name" value="Metalloenzyme, LuxS/M16 peptidase-like"/>
    <property type="match status" value="4"/>
</dbReference>
<dbReference type="InterPro" id="IPR011765">
    <property type="entry name" value="Pept_M16_N"/>
</dbReference>
<feature type="domain" description="Peptidase M16 N-terminal" evidence="4">
    <location>
        <begin position="49"/>
        <end position="164"/>
    </location>
</feature>
<dbReference type="Pfam" id="PF00675">
    <property type="entry name" value="Peptidase_M16"/>
    <property type="match status" value="2"/>
</dbReference>
<feature type="domain" description="Peptidase M16 C-terminal" evidence="5">
    <location>
        <begin position="672"/>
        <end position="848"/>
    </location>
</feature>